<evidence type="ECO:0000256" key="5">
    <source>
        <dbReference type="SAM" id="Coils"/>
    </source>
</evidence>
<protein>
    <submittedName>
        <fullName evidence="8">RNA polymerase sigma70 factor</fullName>
    </submittedName>
</protein>
<dbReference type="STRING" id="1385514.N782_01140"/>
<dbReference type="Gene3D" id="1.10.10.10">
    <property type="entry name" value="Winged helix-like DNA-binding domain superfamily/Winged helix DNA-binding domain"/>
    <property type="match status" value="1"/>
</dbReference>
<dbReference type="SUPFAM" id="SSF88659">
    <property type="entry name" value="Sigma3 and sigma4 domains of RNA polymerase sigma factors"/>
    <property type="match status" value="1"/>
</dbReference>
<keyword evidence="5" id="KW-0175">Coiled coil</keyword>
<reference evidence="8 9" key="1">
    <citation type="journal article" date="2015" name="Stand. Genomic Sci.">
        <title>High quality draft genome sequence of the moderately halophilic bacterium Pontibacillus yanchengensis Y32(T) and comparison among Pontibacillus genomes.</title>
        <authorList>
            <person name="Huang J."/>
            <person name="Qiao Z.X."/>
            <person name="Tang J.W."/>
            <person name="Wang G."/>
        </authorList>
    </citation>
    <scope>NUCLEOTIDE SEQUENCE [LARGE SCALE GENOMIC DNA]</scope>
    <source>
        <strain evidence="8 9">Y32</strain>
    </source>
</reference>
<dbReference type="CDD" id="cd06171">
    <property type="entry name" value="Sigma70_r4"/>
    <property type="match status" value="1"/>
</dbReference>
<comment type="similarity">
    <text evidence="1">Belongs to the sigma-70 factor family. ECF subfamily.</text>
</comment>
<keyword evidence="2" id="KW-0805">Transcription regulation</keyword>
<dbReference type="Pfam" id="PF08281">
    <property type="entry name" value="Sigma70_r4_2"/>
    <property type="match status" value="1"/>
</dbReference>
<dbReference type="PANTHER" id="PTHR43133:SF62">
    <property type="entry name" value="RNA POLYMERASE SIGMA FACTOR SIGZ"/>
    <property type="match status" value="1"/>
</dbReference>
<dbReference type="InterPro" id="IPR014284">
    <property type="entry name" value="RNA_pol_sigma-70_dom"/>
</dbReference>
<dbReference type="AlphaFoldDB" id="A0A0A2TE10"/>
<dbReference type="InterPro" id="IPR039425">
    <property type="entry name" value="RNA_pol_sigma-70-like"/>
</dbReference>
<evidence type="ECO:0000256" key="2">
    <source>
        <dbReference type="ARBA" id="ARBA00023015"/>
    </source>
</evidence>
<keyword evidence="9" id="KW-1185">Reference proteome</keyword>
<evidence type="ECO:0000256" key="4">
    <source>
        <dbReference type="ARBA" id="ARBA00023163"/>
    </source>
</evidence>
<dbReference type="GO" id="GO:0016987">
    <property type="term" value="F:sigma factor activity"/>
    <property type="evidence" value="ECO:0007669"/>
    <property type="project" value="UniProtKB-KW"/>
</dbReference>
<dbReference type="GO" id="GO:0006352">
    <property type="term" value="P:DNA-templated transcription initiation"/>
    <property type="evidence" value="ECO:0007669"/>
    <property type="project" value="InterPro"/>
</dbReference>
<feature type="domain" description="RNA polymerase sigma-70 region 2" evidence="6">
    <location>
        <begin position="23"/>
        <end position="90"/>
    </location>
</feature>
<evidence type="ECO:0000313" key="8">
    <source>
        <dbReference type="EMBL" id="KGP73769.1"/>
    </source>
</evidence>
<accession>A0A0A2TE10</accession>
<dbReference type="InterPro" id="IPR007627">
    <property type="entry name" value="RNA_pol_sigma70_r2"/>
</dbReference>
<dbReference type="InterPro" id="IPR013249">
    <property type="entry name" value="RNA_pol_sigma70_r4_t2"/>
</dbReference>
<dbReference type="EMBL" id="AVBF01000008">
    <property type="protein sequence ID" value="KGP73769.1"/>
    <property type="molecule type" value="Genomic_DNA"/>
</dbReference>
<gene>
    <name evidence="8" type="ORF">N782_01140</name>
</gene>
<dbReference type="GO" id="GO:0003677">
    <property type="term" value="F:DNA binding"/>
    <property type="evidence" value="ECO:0007669"/>
    <property type="project" value="InterPro"/>
</dbReference>
<feature type="coiled-coil region" evidence="5">
    <location>
        <begin position="86"/>
        <end position="133"/>
    </location>
</feature>
<evidence type="ECO:0000256" key="1">
    <source>
        <dbReference type="ARBA" id="ARBA00010641"/>
    </source>
</evidence>
<organism evidence="8 9">
    <name type="scientific">Pontibacillus yanchengensis Y32</name>
    <dbReference type="NCBI Taxonomy" id="1385514"/>
    <lineage>
        <taxon>Bacteria</taxon>
        <taxon>Bacillati</taxon>
        <taxon>Bacillota</taxon>
        <taxon>Bacilli</taxon>
        <taxon>Bacillales</taxon>
        <taxon>Bacillaceae</taxon>
        <taxon>Pontibacillus</taxon>
    </lineage>
</organism>
<dbReference type="InterPro" id="IPR013325">
    <property type="entry name" value="RNA_pol_sigma_r2"/>
</dbReference>
<evidence type="ECO:0000313" key="9">
    <source>
        <dbReference type="Proteomes" id="UP000030147"/>
    </source>
</evidence>
<evidence type="ECO:0000259" key="7">
    <source>
        <dbReference type="Pfam" id="PF08281"/>
    </source>
</evidence>
<keyword evidence="4" id="KW-0804">Transcription</keyword>
<keyword evidence="3" id="KW-0731">Sigma factor</keyword>
<dbReference type="Gene3D" id="1.10.1740.10">
    <property type="match status" value="1"/>
</dbReference>
<sequence length="189" mass="21875">MSDRDLDLYNQVLEGDKGALEELYDKYEKLLYSFAYKSCGQKEMAEEVMQEVFIKVWTQKATYDSSKGKFSSWILSVTRFTSIDIVRKKENQNYSLEEERDTLHQEEPSAEDLAEWKEQGEIVREAVKQLSEEQNKIIQLFYFKGLTQREIASSCNLSLGTVKGRIRLALKHLRKELSNIKEKGGVGDA</sequence>
<name>A0A0A2TE10_9BACI</name>
<dbReference type="Pfam" id="PF04542">
    <property type="entry name" value="Sigma70_r2"/>
    <property type="match status" value="1"/>
</dbReference>
<feature type="domain" description="RNA polymerase sigma factor 70 region 4 type 2" evidence="7">
    <location>
        <begin position="121"/>
        <end position="173"/>
    </location>
</feature>
<proteinExistence type="inferred from homology"/>
<dbReference type="RefSeq" id="WP_036816732.1">
    <property type="nucleotide sequence ID" value="NZ_AVBF01000008.1"/>
</dbReference>
<dbReference type="Proteomes" id="UP000030147">
    <property type="component" value="Unassembled WGS sequence"/>
</dbReference>
<evidence type="ECO:0000259" key="6">
    <source>
        <dbReference type="Pfam" id="PF04542"/>
    </source>
</evidence>
<dbReference type="PANTHER" id="PTHR43133">
    <property type="entry name" value="RNA POLYMERASE ECF-TYPE SIGMA FACTO"/>
    <property type="match status" value="1"/>
</dbReference>
<comment type="caution">
    <text evidence="8">The sequence shown here is derived from an EMBL/GenBank/DDBJ whole genome shotgun (WGS) entry which is preliminary data.</text>
</comment>
<dbReference type="OrthoDB" id="9784272at2"/>
<dbReference type="InterPro" id="IPR036388">
    <property type="entry name" value="WH-like_DNA-bd_sf"/>
</dbReference>
<evidence type="ECO:0000256" key="3">
    <source>
        <dbReference type="ARBA" id="ARBA00023082"/>
    </source>
</evidence>
<dbReference type="SUPFAM" id="SSF88946">
    <property type="entry name" value="Sigma2 domain of RNA polymerase sigma factors"/>
    <property type="match status" value="1"/>
</dbReference>
<dbReference type="NCBIfam" id="TIGR02937">
    <property type="entry name" value="sigma70-ECF"/>
    <property type="match status" value="1"/>
</dbReference>
<dbReference type="InterPro" id="IPR013324">
    <property type="entry name" value="RNA_pol_sigma_r3/r4-like"/>
</dbReference>
<dbReference type="eggNOG" id="COG1595">
    <property type="taxonomic scope" value="Bacteria"/>
</dbReference>